<protein>
    <recommendedName>
        <fullName evidence="4">Sgc region protein SgcQ</fullName>
    </recommendedName>
</protein>
<gene>
    <name evidence="2" type="ORF">rosag_14150</name>
</gene>
<name>A0AA37Q713_9BACT</name>
<evidence type="ECO:0000313" key="3">
    <source>
        <dbReference type="Proteomes" id="UP001161325"/>
    </source>
</evidence>
<dbReference type="InterPro" id="IPR011060">
    <property type="entry name" value="RibuloseP-bd_barrel"/>
</dbReference>
<dbReference type="InterPro" id="IPR013785">
    <property type="entry name" value="Aldolase_TIM"/>
</dbReference>
<dbReference type="Pfam" id="PF03437">
    <property type="entry name" value="BtpA"/>
    <property type="match status" value="1"/>
</dbReference>
<evidence type="ECO:0008006" key="4">
    <source>
        <dbReference type="Google" id="ProtNLM"/>
    </source>
</evidence>
<evidence type="ECO:0000313" key="2">
    <source>
        <dbReference type="EMBL" id="GLC24902.1"/>
    </source>
</evidence>
<dbReference type="EMBL" id="BRXS01000002">
    <property type="protein sequence ID" value="GLC24902.1"/>
    <property type="molecule type" value="Genomic_DNA"/>
</dbReference>
<sequence length="263" mass="27250">MFASPKPVIAMVHVGALPGTPAARESLRELEARAVAECAIYRDAGVHGVALENMHDVPYLRGGVGPEITAAMTVLALAVKGASGLPCGIQILAGANHEAMAVAHAAGLDFVRVEGFAFAHVADEGTIQSSAASLLRFRRHIGAERVQVWADVKKKHASHAITADVGIGETAAAAAFMRADAVIVTGSATGQEASVDDVAEVRRHCAVPLYLGSGITAANLARYHDAADGFIVGSALKEDRRWDAPVDPRRVGALMAAHARCGG</sequence>
<dbReference type="RefSeq" id="WP_284349345.1">
    <property type="nucleotide sequence ID" value="NZ_BRXS01000002.1"/>
</dbReference>
<dbReference type="SUPFAM" id="SSF51366">
    <property type="entry name" value="Ribulose-phoshate binding barrel"/>
    <property type="match status" value="1"/>
</dbReference>
<comment type="caution">
    <text evidence="2">The sequence shown here is derived from an EMBL/GenBank/DDBJ whole genome shotgun (WGS) entry which is preliminary data.</text>
</comment>
<organism evidence="2 3">
    <name type="scientific">Roseisolibacter agri</name>
    <dbReference type="NCBI Taxonomy" id="2014610"/>
    <lineage>
        <taxon>Bacteria</taxon>
        <taxon>Pseudomonadati</taxon>
        <taxon>Gemmatimonadota</taxon>
        <taxon>Gemmatimonadia</taxon>
        <taxon>Gemmatimonadales</taxon>
        <taxon>Gemmatimonadaceae</taxon>
        <taxon>Roseisolibacter</taxon>
    </lineage>
</organism>
<dbReference type="Gene3D" id="3.20.20.70">
    <property type="entry name" value="Aldolase class I"/>
    <property type="match status" value="1"/>
</dbReference>
<evidence type="ECO:0000256" key="1">
    <source>
        <dbReference type="ARBA" id="ARBA00006007"/>
    </source>
</evidence>
<accession>A0AA37Q713</accession>
<dbReference type="Proteomes" id="UP001161325">
    <property type="component" value="Unassembled WGS sequence"/>
</dbReference>
<dbReference type="NCBIfam" id="TIGR00259">
    <property type="entry name" value="thylakoid_BtpA"/>
    <property type="match status" value="1"/>
</dbReference>
<reference evidence="2" key="1">
    <citation type="submission" date="2022-08" db="EMBL/GenBank/DDBJ databases">
        <title>Draft genome sequencing of Roseisolibacter agri AW1220.</title>
        <authorList>
            <person name="Tobiishi Y."/>
            <person name="Tonouchi A."/>
        </authorList>
    </citation>
    <scope>NUCLEOTIDE SEQUENCE</scope>
    <source>
        <strain evidence="2">AW1220</strain>
    </source>
</reference>
<comment type="similarity">
    <text evidence="1">Belongs to the BtpA family.</text>
</comment>
<dbReference type="InterPro" id="IPR005137">
    <property type="entry name" value="BtpA"/>
</dbReference>
<dbReference type="PIRSF" id="PIRSF005956">
    <property type="entry name" value="BtpA"/>
    <property type="match status" value="1"/>
</dbReference>
<dbReference type="AlphaFoldDB" id="A0AA37Q713"/>
<keyword evidence="3" id="KW-1185">Reference proteome</keyword>
<dbReference type="PANTHER" id="PTHR21381:SF3">
    <property type="entry name" value="SGC REGION PROTEIN SGCQ-RELATED"/>
    <property type="match status" value="1"/>
</dbReference>
<proteinExistence type="inferred from homology"/>
<dbReference type="PANTHER" id="PTHR21381">
    <property type="entry name" value="ZGC:162297"/>
    <property type="match status" value="1"/>
</dbReference>